<comment type="caution">
    <text evidence="1">The sequence shown here is derived from an EMBL/GenBank/DDBJ whole genome shotgun (WGS) entry which is preliminary data.</text>
</comment>
<gene>
    <name evidence="1" type="ORF">DPEC_G00320180</name>
</gene>
<protein>
    <submittedName>
        <fullName evidence="1">Uncharacterized protein</fullName>
    </submittedName>
</protein>
<dbReference type="EMBL" id="CM055758">
    <property type="protein sequence ID" value="KAJ7988106.1"/>
    <property type="molecule type" value="Genomic_DNA"/>
</dbReference>
<accession>A0ACC2F9Q7</accession>
<dbReference type="Proteomes" id="UP001157502">
    <property type="component" value="Chromosome 31"/>
</dbReference>
<name>A0ACC2F9Q7_DALPE</name>
<reference evidence="1" key="1">
    <citation type="submission" date="2021-05" db="EMBL/GenBank/DDBJ databases">
        <authorList>
            <person name="Pan Q."/>
            <person name="Jouanno E."/>
            <person name="Zahm M."/>
            <person name="Klopp C."/>
            <person name="Cabau C."/>
            <person name="Louis A."/>
            <person name="Berthelot C."/>
            <person name="Parey E."/>
            <person name="Roest Crollius H."/>
            <person name="Montfort J."/>
            <person name="Robinson-Rechavi M."/>
            <person name="Bouchez O."/>
            <person name="Lampietro C."/>
            <person name="Lopez Roques C."/>
            <person name="Donnadieu C."/>
            <person name="Postlethwait J."/>
            <person name="Bobe J."/>
            <person name="Dillon D."/>
            <person name="Chandos A."/>
            <person name="von Hippel F."/>
            <person name="Guiguen Y."/>
        </authorList>
    </citation>
    <scope>NUCLEOTIDE SEQUENCE</scope>
    <source>
        <strain evidence="1">YG-Jan2019</strain>
    </source>
</reference>
<sequence>MLVEILSTRPLSILVPVGVSRGVLLRFSPIRSSGLRSSGLGVMPEGAHSATYKVPMGEESPRLSSASVSSNERAPSTTPSDCCDFPSTGQRPVSLVSTLSSGSGSSRDDSPAPPRPGANTPPIGADDIDLELSPPVGAGEHDHRFGEGAISGAGALVQLSYNDGAKPSQAESGSCHTPPLSPFAAKAMAPNPKLTYVDRVVMEIIETERMYVRDLGSIVEDYLAHIIDQADLHIKPEQVCALFGNIEDIYEFNSELLQSLDMCDNDPVAIARCFVIKREYFDIYTQYCTNYPNSVAALTDCMRNKSLAKFFQERQASLKRSLPLGSYLLKPVQRILKYHLLLQEIAKHFDPEEEGYEVVVEAIYTMTHVAWYINDMKRKHEHAVRLQEVQSLLINWKGPDLTTYGELVLEGTFKVHRAKNERTLFLFDRMLLISKRRGEHFVYKNHISCSTLMLIESAKDSLCFSVTHYKQPKQPHTVQAKTVEERKLWAHHIKRIILENHQAIIPQKAKEAILEMDSIYPNKYRYSPERMKKAISCQSDEFPREGREGRRQSEPTKQVLASTKAVLKHAESEGTLLGEPDPIHPTASISTLDSSLGETEVERPSADEVVGVEEEDAEHWKDSLSTCPSNGVELYHDASVAMGKESDSDDILMEEDQVEDFASSMLAAISCWHYRATALLSAVATMDAVKGDTEDNVSSKENGLSSVPVFQSRDKQSSSSVADKDKPLLQSKTTDPKPTKRPEPVPPDPENASGLAPRATETRRDQEEEQMGASPAAQSDDLKTLSSAESSEEEEEEPVLPEGQPSSILPPSVLNRASAIAEHFNNSLRRGSTDDVRSNSTRRGGSTDDAHSVGCPSPHLLSWNGSALSLGVEVNERSGWLNRTCETPQDNLLEVDLSAVSPGDESLFENHRRRDSTLSKKDQLLIDKIKSYYETAEHQDASFSLRRRESLTYIPTGLVKNSVSRFNCSEETSGTEKSQTSVPSTTATVSSAAPDTWYGMDSNAPFNSLDLEKGRRPEVGGSEAGQKDKSLSLQDEEFRPSSEMIKVWQDMERKGNRSQGEARSLVKTTKVASPSLCRRSQAPKENSELESNDSLVTLEAADLSTITEESISPSPVKCNGLGLDCKPSVWDPSRSRLDEGRLPRISQPRILQLRAEERAEANEEPQSLDEAEMAKNKVVQLARQYSQRIKCTSPAPRPRDILPGKKNLPCVMEEKLESSGKPNLTLPLDSVDRLSTVQEVSPTTKHPSPALTPSSLGSPRLLSPGPGLARSKSPLSPTLAEAFNWPDVQTLRSEYGSSNTDQSRLPSFSRSRSVPERMNGGPKRRSSFSSSFVASCGMVEVPAYRPHLTGENLPEEMLARLHRGGSLDKRLRGLHLNKFHSLKGKVPGGGFYVSAQAALTNEHKVIVVEKVQEIEPEPGTAGPPEIVPRASRVEVAKDVDDSYVQIRSPTSREKISIMAVIDRCRAYQESDEYRQRDEGGAKAESASLCRRGKEHIKGQPSNEQLDSHKTATNSVKKTETSQQQTSRCMSGKAKERDKSQTSHKQLDTAQKTATSSKKKTDAGQQSKVRSLRQKFLNL</sequence>
<proteinExistence type="predicted"/>
<organism evidence="1 2">
    <name type="scientific">Dallia pectoralis</name>
    <name type="common">Alaska blackfish</name>
    <dbReference type="NCBI Taxonomy" id="75939"/>
    <lineage>
        <taxon>Eukaryota</taxon>
        <taxon>Metazoa</taxon>
        <taxon>Chordata</taxon>
        <taxon>Craniata</taxon>
        <taxon>Vertebrata</taxon>
        <taxon>Euteleostomi</taxon>
        <taxon>Actinopterygii</taxon>
        <taxon>Neopterygii</taxon>
        <taxon>Teleostei</taxon>
        <taxon>Protacanthopterygii</taxon>
        <taxon>Esociformes</taxon>
        <taxon>Umbridae</taxon>
        <taxon>Dallia</taxon>
    </lineage>
</organism>
<keyword evidence="2" id="KW-1185">Reference proteome</keyword>
<evidence type="ECO:0000313" key="1">
    <source>
        <dbReference type="EMBL" id="KAJ7988106.1"/>
    </source>
</evidence>
<evidence type="ECO:0000313" key="2">
    <source>
        <dbReference type="Proteomes" id="UP001157502"/>
    </source>
</evidence>